<gene>
    <name evidence="6" type="ORF">GACE_0958</name>
</gene>
<feature type="transmembrane region" description="Helical" evidence="5">
    <location>
        <begin position="160"/>
        <end position="179"/>
    </location>
</feature>
<protein>
    <recommendedName>
        <fullName evidence="8">UbiA prenyltransferase</fullName>
    </recommendedName>
</protein>
<dbReference type="EMBL" id="CP009552">
    <property type="protein sequence ID" value="AIY90004.1"/>
    <property type="molecule type" value="Genomic_DNA"/>
</dbReference>
<dbReference type="AlphaFoldDB" id="A0A0A7GD92"/>
<dbReference type="Proteomes" id="UP000030624">
    <property type="component" value="Chromosome"/>
</dbReference>
<feature type="transmembrane region" description="Helical" evidence="5">
    <location>
        <begin position="204"/>
        <end position="224"/>
    </location>
</feature>
<reference evidence="6 7" key="1">
    <citation type="journal article" date="2015" name="Appl. Environ. Microbiol.">
        <title>The Geoglobus acetivorans genome: Fe(III) reduction, acetate utilization, autotrophic growth, and degradation of aromatic compounds in a hyperthermophilic archaeon.</title>
        <authorList>
            <person name="Mardanov A.V."/>
            <person name="Slododkina G.B."/>
            <person name="Slobodkin A.I."/>
            <person name="Beletsky A.V."/>
            <person name="Gavrilov S.N."/>
            <person name="Kublanov I.V."/>
            <person name="Bonch-Osmolovskaya E.A."/>
            <person name="Skryabin K.G."/>
            <person name="Ravin N.V."/>
        </authorList>
    </citation>
    <scope>NUCLEOTIDE SEQUENCE [LARGE SCALE GENOMIC DNA]</scope>
    <source>
        <strain evidence="6 7">SBH6</strain>
    </source>
</reference>
<feature type="transmembrane region" description="Helical" evidence="5">
    <location>
        <begin position="258"/>
        <end position="280"/>
    </location>
</feature>
<dbReference type="STRING" id="565033.GACE_0958"/>
<dbReference type="InterPro" id="IPR044878">
    <property type="entry name" value="UbiA_sf"/>
</dbReference>
<sequence length="287" mass="32538">MFLKVLEYSAKPRNIIFPIPIIPVIVGLYASQGVISEILKPILLTFMLYPAINLWNHINDAEDDAISGRDTPFTIEPIRKYTVFSILALYILSLAFVYINAKIHGLIAYMLVLTMTFIYSDTMITKLRLKRHYIGEIIVYMITIPAYILMLYSVTSSLTIDAIKLATVLTPLLISSLFIKDLKDISSDKKVGLKTLGTVFSPESLVKTYSFLLLVYFIIGTFVFKEEMSILPFIPVIGVIYGIYKFHRSGWRIARDTVKYFTMITYSGLLSLVLIIAYLAGKTLLLL</sequence>
<name>A0A0A7GD92_GEOAI</name>
<accession>A0A0A7GD92</accession>
<feature type="transmembrane region" description="Helical" evidence="5">
    <location>
        <begin position="81"/>
        <end position="100"/>
    </location>
</feature>
<dbReference type="InterPro" id="IPR000537">
    <property type="entry name" value="UbiA_prenyltransferase"/>
</dbReference>
<organism evidence="6 7">
    <name type="scientific">Geoglobus acetivorans</name>
    <dbReference type="NCBI Taxonomy" id="565033"/>
    <lineage>
        <taxon>Archaea</taxon>
        <taxon>Methanobacteriati</taxon>
        <taxon>Methanobacteriota</taxon>
        <taxon>Archaeoglobi</taxon>
        <taxon>Archaeoglobales</taxon>
        <taxon>Archaeoglobaceae</taxon>
        <taxon>Geoglobus</taxon>
    </lineage>
</organism>
<proteinExistence type="predicted"/>
<dbReference type="GO" id="GO:0005886">
    <property type="term" value="C:plasma membrane"/>
    <property type="evidence" value="ECO:0007669"/>
    <property type="project" value="UniProtKB-SubCell"/>
</dbReference>
<feature type="transmembrane region" description="Helical" evidence="5">
    <location>
        <begin position="137"/>
        <end position="154"/>
    </location>
</feature>
<feature type="transmembrane region" description="Helical" evidence="5">
    <location>
        <begin position="106"/>
        <end position="125"/>
    </location>
</feature>
<evidence type="ECO:0000256" key="4">
    <source>
        <dbReference type="ARBA" id="ARBA00023136"/>
    </source>
</evidence>
<dbReference type="KEGG" id="gac:GACE_0958"/>
<dbReference type="HOGENOM" id="CLU_968394_0_0_2"/>
<evidence type="ECO:0000256" key="2">
    <source>
        <dbReference type="ARBA" id="ARBA00022692"/>
    </source>
</evidence>
<dbReference type="GO" id="GO:0016765">
    <property type="term" value="F:transferase activity, transferring alkyl or aryl (other than methyl) groups"/>
    <property type="evidence" value="ECO:0007669"/>
    <property type="project" value="InterPro"/>
</dbReference>
<dbReference type="eggNOG" id="arCOG00480">
    <property type="taxonomic scope" value="Archaea"/>
</dbReference>
<evidence type="ECO:0000313" key="6">
    <source>
        <dbReference type="EMBL" id="AIY90004.1"/>
    </source>
</evidence>
<comment type="subcellular location">
    <subcellularLocation>
        <location evidence="1">Cell membrane</location>
        <topology evidence="1">Multi-pass membrane protein</topology>
    </subcellularLocation>
</comment>
<keyword evidence="4 5" id="KW-0472">Membrane</keyword>
<dbReference type="Gene3D" id="1.10.357.140">
    <property type="entry name" value="UbiA prenyltransferase"/>
    <property type="match status" value="1"/>
</dbReference>
<feature type="transmembrane region" description="Helical" evidence="5">
    <location>
        <begin position="230"/>
        <end position="246"/>
    </location>
</feature>
<evidence type="ECO:0000256" key="1">
    <source>
        <dbReference type="ARBA" id="ARBA00004651"/>
    </source>
</evidence>
<dbReference type="Pfam" id="PF01040">
    <property type="entry name" value="UbiA"/>
    <property type="match status" value="1"/>
</dbReference>
<evidence type="ECO:0000313" key="7">
    <source>
        <dbReference type="Proteomes" id="UP000030624"/>
    </source>
</evidence>
<keyword evidence="2 5" id="KW-0812">Transmembrane</keyword>
<feature type="transmembrane region" description="Helical" evidence="5">
    <location>
        <begin position="15"/>
        <end position="39"/>
    </location>
</feature>
<evidence type="ECO:0008006" key="8">
    <source>
        <dbReference type="Google" id="ProtNLM"/>
    </source>
</evidence>
<evidence type="ECO:0000256" key="5">
    <source>
        <dbReference type="SAM" id="Phobius"/>
    </source>
</evidence>
<evidence type="ECO:0000256" key="3">
    <source>
        <dbReference type="ARBA" id="ARBA00022989"/>
    </source>
</evidence>
<keyword evidence="3 5" id="KW-1133">Transmembrane helix</keyword>